<reference evidence="7 8" key="1">
    <citation type="submission" date="2018-01" db="EMBL/GenBank/DDBJ databases">
        <title>Deinococcus koreensis sp. nov., a radiation-resistant bacterium isolated from river water.</title>
        <authorList>
            <person name="Choi A."/>
        </authorList>
    </citation>
    <scope>NUCLEOTIDE SEQUENCE [LARGE SCALE GENOMIC DNA]</scope>
    <source>
        <strain evidence="7 8">SJW1-2</strain>
    </source>
</reference>
<keyword evidence="1" id="KW-0805">Transcription regulation</keyword>
<feature type="DNA-binding region" description="H-T-H motif" evidence="4">
    <location>
        <begin position="131"/>
        <end position="150"/>
    </location>
</feature>
<dbReference type="EMBL" id="PPPD01000001">
    <property type="protein sequence ID" value="PNY80136.1"/>
    <property type="molecule type" value="Genomic_DNA"/>
</dbReference>
<accession>A0A2K3UUC2</accession>
<evidence type="ECO:0000259" key="6">
    <source>
        <dbReference type="PROSITE" id="PS50977"/>
    </source>
</evidence>
<proteinExistence type="predicted"/>
<dbReference type="Pfam" id="PF00440">
    <property type="entry name" value="TetR_N"/>
    <property type="match status" value="2"/>
</dbReference>
<name>A0A2K3UUC2_9DEIO</name>
<evidence type="ECO:0000313" key="7">
    <source>
        <dbReference type="EMBL" id="PNY80136.1"/>
    </source>
</evidence>
<sequence>MSSPVCLGSRAADQCSPQGRVRGDLRRKERSSHGCPLSETRRESILSIMSSREMEGELLQAARLLKSSPHTTMDRLAEHLGVSRATLYRRHGGRAGLLKLLDEGVPADDTRTRILRAAAEVLGSHGLLGSTMEQIAQQAGVGVATVYRQFGDKEALVGAVVEELTPRGVLRTLEQAPTDDLRGELTALVRAGLEGLAQTGGLIRLSLFGSDAERAYLERVRHGTERALELLARSLRRHQEAGRLSAGAEPQQLALALLGLLFAFGLIGPSRYGLGVTDPRQTAELIVGLFLDGAGGTA</sequence>
<feature type="region of interest" description="Disordered" evidence="5">
    <location>
        <begin position="1"/>
        <end position="38"/>
    </location>
</feature>
<dbReference type="InterPro" id="IPR001647">
    <property type="entry name" value="HTH_TetR"/>
</dbReference>
<dbReference type="GO" id="GO:0003700">
    <property type="term" value="F:DNA-binding transcription factor activity"/>
    <property type="evidence" value="ECO:0007669"/>
    <property type="project" value="TreeGrafter"/>
</dbReference>
<dbReference type="InterPro" id="IPR050109">
    <property type="entry name" value="HTH-type_TetR-like_transc_reg"/>
</dbReference>
<dbReference type="OrthoDB" id="9814200at2"/>
<dbReference type="PANTHER" id="PTHR30055:SF234">
    <property type="entry name" value="HTH-TYPE TRANSCRIPTIONAL REGULATOR BETI"/>
    <property type="match status" value="1"/>
</dbReference>
<evidence type="ECO:0000256" key="1">
    <source>
        <dbReference type="ARBA" id="ARBA00023015"/>
    </source>
</evidence>
<feature type="domain" description="HTH tetR-type" evidence="6">
    <location>
        <begin position="108"/>
        <end position="168"/>
    </location>
</feature>
<evidence type="ECO:0000256" key="5">
    <source>
        <dbReference type="SAM" id="MobiDB-lite"/>
    </source>
</evidence>
<dbReference type="InterPro" id="IPR036271">
    <property type="entry name" value="Tet_transcr_reg_TetR-rel_C_sf"/>
</dbReference>
<dbReference type="AlphaFoldDB" id="A0A2K3UUC2"/>
<dbReference type="SUPFAM" id="SSF46689">
    <property type="entry name" value="Homeodomain-like"/>
    <property type="match status" value="2"/>
</dbReference>
<comment type="caution">
    <text evidence="7">The sequence shown here is derived from an EMBL/GenBank/DDBJ whole genome shotgun (WGS) entry which is preliminary data.</text>
</comment>
<organism evidence="7 8">
    <name type="scientific">Deinococcus koreensis</name>
    <dbReference type="NCBI Taxonomy" id="2054903"/>
    <lineage>
        <taxon>Bacteria</taxon>
        <taxon>Thermotogati</taxon>
        <taxon>Deinococcota</taxon>
        <taxon>Deinococci</taxon>
        <taxon>Deinococcales</taxon>
        <taxon>Deinococcaceae</taxon>
        <taxon>Deinococcus</taxon>
    </lineage>
</organism>
<protein>
    <recommendedName>
        <fullName evidence="6">HTH tetR-type domain-containing protein</fullName>
    </recommendedName>
</protein>
<dbReference type="Proteomes" id="UP000236379">
    <property type="component" value="Unassembled WGS sequence"/>
</dbReference>
<dbReference type="Gene3D" id="1.10.357.10">
    <property type="entry name" value="Tetracycline Repressor, domain 2"/>
    <property type="match status" value="2"/>
</dbReference>
<evidence type="ECO:0000256" key="2">
    <source>
        <dbReference type="ARBA" id="ARBA00023125"/>
    </source>
</evidence>
<dbReference type="GO" id="GO:0000976">
    <property type="term" value="F:transcription cis-regulatory region binding"/>
    <property type="evidence" value="ECO:0007669"/>
    <property type="project" value="TreeGrafter"/>
</dbReference>
<keyword evidence="3" id="KW-0804">Transcription</keyword>
<dbReference type="SUPFAM" id="SSF48498">
    <property type="entry name" value="Tetracyclin repressor-like, C-terminal domain"/>
    <property type="match status" value="1"/>
</dbReference>
<evidence type="ECO:0000313" key="8">
    <source>
        <dbReference type="Proteomes" id="UP000236379"/>
    </source>
</evidence>
<evidence type="ECO:0000256" key="4">
    <source>
        <dbReference type="PROSITE-ProRule" id="PRU00335"/>
    </source>
</evidence>
<dbReference type="InterPro" id="IPR009057">
    <property type="entry name" value="Homeodomain-like_sf"/>
</dbReference>
<dbReference type="PROSITE" id="PS50977">
    <property type="entry name" value="HTH_TETR_2"/>
    <property type="match status" value="1"/>
</dbReference>
<gene>
    <name evidence="7" type="ORF">CVO96_01100</name>
</gene>
<evidence type="ECO:0000256" key="3">
    <source>
        <dbReference type="ARBA" id="ARBA00023163"/>
    </source>
</evidence>
<dbReference type="PANTHER" id="PTHR30055">
    <property type="entry name" value="HTH-TYPE TRANSCRIPTIONAL REGULATOR RUTR"/>
    <property type="match status" value="1"/>
</dbReference>
<keyword evidence="2 4" id="KW-0238">DNA-binding</keyword>
<keyword evidence="8" id="KW-1185">Reference proteome</keyword>
<dbReference type="PRINTS" id="PR00455">
    <property type="entry name" value="HTHTETR"/>
</dbReference>